<evidence type="ECO:0000256" key="3">
    <source>
        <dbReference type="ARBA" id="ARBA00022723"/>
    </source>
</evidence>
<evidence type="ECO:0000256" key="4">
    <source>
        <dbReference type="ARBA" id="ARBA00023004"/>
    </source>
</evidence>
<evidence type="ECO:0008006" key="7">
    <source>
        <dbReference type="Google" id="ProtNLM"/>
    </source>
</evidence>
<dbReference type="Pfam" id="PF01152">
    <property type="entry name" value="Bac_globin"/>
    <property type="match status" value="1"/>
</dbReference>
<keyword evidence="4" id="KW-0408">Iron</keyword>
<organism evidence="5 6">
    <name type="scientific">Luedemannella helvata</name>
    <dbReference type="NCBI Taxonomy" id="349315"/>
    <lineage>
        <taxon>Bacteria</taxon>
        <taxon>Bacillati</taxon>
        <taxon>Actinomycetota</taxon>
        <taxon>Actinomycetes</taxon>
        <taxon>Micromonosporales</taxon>
        <taxon>Micromonosporaceae</taxon>
        <taxon>Luedemannella</taxon>
    </lineage>
</organism>
<comment type="caution">
    <text evidence="5">The sequence shown here is derived from an EMBL/GenBank/DDBJ whole genome shotgun (WGS) entry which is preliminary data.</text>
</comment>
<protein>
    <recommendedName>
        <fullName evidence="7">Group 1 truncated hemoglobin</fullName>
    </recommendedName>
</protein>
<dbReference type="Gene3D" id="1.10.490.10">
    <property type="entry name" value="Globins"/>
    <property type="match status" value="1"/>
</dbReference>
<dbReference type="InterPro" id="IPR009050">
    <property type="entry name" value="Globin-like_sf"/>
</dbReference>
<keyword evidence="2" id="KW-0349">Heme</keyword>
<reference evidence="6" key="1">
    <citation type="journal article" date="2019" name="Int. J. Syst. Evol. Microbiol.">
        <title>The Global Catalogue of Microorganisms (GCM) 10K type strain sequencing project: providing services to taxonomists for standard genome sequencing and annotation.</title>
        <authorList>
            <consortium name="The Broad Institute Genomics Platform"/>
            <consortium name="The Broad Institute Genome Sequencing Center for Infectious Disease"/>
            <person name="Wu L."/>
            <person name="Ma J."/>
        </authorList>
    </citation>
    <scope>NUCLEOTIDE SEQUENCE [LARGE SCALE GENOMIC DNA]</scope>
    <source>
        <strain evidence="6">JCM 13249</strain>
    </source>
</reference>
<evidence type="ECO:0000256" key="2">
    <source>
        <dbReference type="ARBA" id="ARBA00022617"/>
    </source>
</evidence>
<evidence type="ECO:0000313" key="6">
    <source>
        <dbReference type="Proteomes" id="UP001500655"/>
    </source>
</evidence>
<evidence type="ECO:0000256" key="1">
    <source>
        <dbReference type="ARBA" id="ARBA00022448"/>
    </source>
</evidence>
<accession>A0ABP4X740</accession>
<dbReference type="RefSeq" id="WP_344086734.1">
    <property type="nucleotide sequence ID" value="NZ_BAAALS010000031.1"/>
</dbReference>
<keyword evidence="1" id="KW-0813">Transport</keyword>
<name>A0ABP4X740_9ACTN</name>
<dbReference type="EMBL" id="BAAALS010000031">
    <property type="protein sequence ID" value="GAA1772079.1"/>
    <property type="molecule type" value="Genomic_DNA"/>
</dbReference>
<gene>
    <name evidence="5" type="ORF">GCM10009681_49360</name>
</gene>
<keyword evidence="3" id="KW-0479">Metal-binding</keyword>
<evidence type="ECO:0000313" key="5">
    <source>
        <dbReference type="EMBL" id="GAA1772079.1"/>
    </source>
</evidence>
<sequence>MSTYHNIGGGMTVGAIVDRFNRRLLNDPELAPRYQSAELHRLAAQQRAYLAAALGGPQHYFGGAVSPAGSAQAGMDDATLAHLSVVLHEFGVPGDDVASITEDLRPKAGGARQAATVSHIAVPAAAPIRPELPNTAPVAGRRVAA</sequence>
<keyword evidence="6" id="KW-1185">Reference proteome</keyword>
<proteinExistence type="predicted"/>
<dbReference type="InterPro" id="IPR012292">
    <property type="entry name" value="Globin/Proto"/>
</dbReference>
<dbReference type="InterPro" id="IPR001486">
    <property type="entry name" value="Hemoglobin_trunc"/>
</dbReference>
<dbReference type="SUPFAM" id="SSF46458">
    <property type="entry name" value="Globin-like"/>
    <property type="match status" value="1"/>
</dbReference>
<dbReference type="Proteomes" id="UP001500655">
    <property type="component" value="Unassembled WGS sequence"/>
</dbReference>